<protein>
    <recommendedName>
        <fullName evidence="13">Ig-like domain-containing protein</fullName>
    </recommendedName>
</protein>
<dbReference type="GO" id="GO:0007420">
    <property type="term" value="P:brain development"/>
    <property type="evidence" value="ECO:0007669"/>
    <property type="project" value="TreeGrafter"/>
</dbReference>
<dbReference type="PROSITE" id="PS50835">
    <property type="entry name" value="IG_LIKE"/>
    <property type="match status" value="3"/>
</dbReference>
<dbReference type="FunFam" id="2.60.40.10:FF:000044">
    <property type="entry name" value="Contactin 1"/>
    <property type="match status" value="1"/>
</dbReference>
<reference evidence="14" key="2">
    <citation type="submission" date="2025-09" db="UniProtKB">
        <authorList>
            <consortium name="Ensembl"/>
        </authorList>
    </citation>
    <scope>IDENTIFICATION</scope>
</reference>
<dbReference type="InterPro" id="IPR003598">
    <property type="entry name" value="Ig_sub2"/>
</dbReference>
<keyword evidence="7" id="KW-0472">Membrane</keyword>
<evidence type="ECO:0000256" key="6">
    <source>
        <dbReference type="ARBA" id="ARBA00022889"/>
    </source>
</evidence>
<keyword evidence="9" id="KW-0325">Glycoprotein</keyword>
<evidence type="ECO:0000259" key="13">
    <source>
        <dbReference type="PROSITE" id="PS50835"/>
    </source>
</evidence>
<evidence type="ECO:0000256" key="8">
    <source>
        <dbReference type="ARBA" id="ARBA00023157"/>
    </source>
</evidence>
<evidence type="ECO:0000256" key="7">
    <source>
        <dbReference type="ARBA" id="ARBA00023136"/>
    </source>
</evidence>
<reference evidence="14" key="1">
    <citation type="submission" date="2025-08" db="UniProtKB">
        <authorList>
            <consortium name="Ensembl"/>
        </authorList>
    </citation>
    <scope>IDENTIFICATION</scope>
</reference>
<evidence type="ECO:0000313" key="15">
    <source>
        <dbReference type="Proteomes" id="UP000261380"/>
    </source>
</evidence>
<dbReference type="SMART" id="SM00409">
    <property type="entry name" value="IG"/>
    <property type="match status" value="3"/>
</dbReference>
<dbReference type="Ensembl" id="ENSXCOT00000003704.1">
    <property type="protein sequence ID" value="ENSXCOP00000003665.1"/>
    <property type="gene ID" value="ENSXCOG00000002830.1"/>
</dbReference>
<name>A0A3B5L033_9TELE</name>
<evidence type="ECO:0000256" key="2">
    <source>
        <dbReference type="ARBA" id="ARBA00009812"/>
    </source>
</evidence>
<evidence type="ECO:0000256" key="5">
    <source>
        <dbReference type="ARBA" id="ARBA00022737"/>
    </source>
</evidence>
<dbReference type="GO" id="GO:0005886">
    <property type="term" value="C:plasma membrane"/>
    <property type="evidence" value="ECO:0007669"/>
    <property type="project" value="UniProtKB-SubCell"/>
</dbReference>
<dbReference type="SMART" id="SM00408">
    <property type="entry name" value="IGc2"/>
    <property type="match status" value="3"/>
</dbReference>
<dbReference type="InterPro" id="IPR007110">
    <property type="entry name" value="Ig-like_dom"/>
</dbReference>
<proteinExistence type="inferred from homology"/>
<dbReference type="InterPro" id="IPR003599">
    <property type="entry name" value="Ig_sub"/>
</dbReference>
<feature type="domain" description="Ig-like" evidence="13">
    <location>
        <begin position="185"/>
        <end position="232"/>
    </location>
</feature>
<dbReference type="InterPro" id="IPR013098">
    <property type="entry name" value="Ig_I-set"/>
</dbReference>
<dbReference type="GeneTree" id="ENSGT00940000155198"/>
<comment type="subcellular location">
    <subcellularLocation>
        <location evidence="1">Cell membrane</location>
    </subcellularLocation>
</comment>
<keyword evidence="8" id="KW-1015">Disulfide bond</keyword>
<comment type="subunit">
    <text evidence="12">Interacts with PTPRG.</text>
</comment>
<dbReference type="Gene3D" id="2.60.40.10">
    <property type="entry name" value="Immunoglobulins"/>
    <property type="match status" value="4"/>
</dbReference>
<organism evidence="14 15">
    <name type="scientific">Xiphophorus couchianus</name>
    <name type="common">Monterrey platyfish</name>
    <dbReference type="NCBI Taxonomy" id="32473"/>
    <lineage>
        <taxon>Eukaryota</taxon>
        <taxon>Metazoa</taxon>
        <taxon>Chordata</taxon>
        <taxon>Craniata</taxon>
        <taxon>Vertebrata</taxon>
        <taxon>Euteleostomi</taxon>
        <taxon>Actinopterygii</taxon>
        <taxon>Neopterygii</taxon>
        <taxon>Teleostei</taxon>
        <taxon>Neoteleostei</taxon>
        <taxon>Acanthomorphata</taxon>
        <taxon>Ovalentaria</taxon>
        <taxon>Atherinomorphae</taxon>
        <taxon>Cyprinodontiformes</taxon>
        <taxon>Poeciliidae</taxon>
        <taxon>Poeciliinae</taxon>
        <taxon>Xiphophorus</taxon>
    </lineage>
</organism>
<dbReference type="Proteomes" id="UP000261380">
    <property type="component" value="Unplaced"/>
</dbReference>
<feature type="domain" description="Ig-like" evidence="13">
    <location>
        <begin position="238"/>
        <end position="327"/>
    </location>
</feature>
<dbReference type="FunFam" id="2.60.40.10:FF:000004">
    <property type="entry name" value="DCC isoform 1"/>
    <property type="match status" value="1"/>
</dbReference>
<dbReference type="Pfam" id="PF07679">
    <property type="entry name" value="I-set"/>
    <property type="match status" value="1"/>
</dbReference>
<dbReference type="GO" id="GO:0030424">
    <property type="term" value="C:axon"/>
    <property type="evidence" value="ECO:0007669"/>
    <property type="project" value="TreeGrafter"/>
</dbReference>
<keyword evidence="4" id="KW-0732">Signal</keyword>
<evidence type="ECO:0000256" key="4">
    <source>
        <dbReference type="ARBA" id="ARBA00022729"/>
    </source>
</evidence>
<dbReference type="GO" id="GO:0007411">
    <property type="term" value="P:axon guidance"/>
    <property type="evidence" value="ECO:0007669"/>
    <property type="project" value="TreeGrafter"/>
</dbReference>
<evidence type="ECO:0000256" key="1">
    <source>
        <dbReference type="ARBA" id="ARBA00004236"/>
    </source>
</evidence>
<keyword evidence="10" id="KW-0449">Lipoprotein</keyword>
<dbReference type="GO" id="GO:0098632">
    <property type="term" value="F:cell-cell adhesion mediator activity"/>
    <property type="evidence" value="ECO:0007669"/>
    <property type="project" value="TreeGrafter"/>
</dbReference>
<accession>A0A3B5L033</accession>
<dbReference type="PANTHER" id="PTHR44170:SF18">
    <property type="entry name" value="CONTACTIN 3B-RELATED"/>
    <property type="match status" value="1"/>
</dbReference>
<dbReference type="InterPro" id="IPR036179">
    <property type="entry name" value="Ig-like_dom_sf"/>
</dbReference>
<dbReference type="Pfam" id="PF13927">
    <property type="entry name" value="Ig_3"/>
    <property type="match status" value="1"/>
</dbReference>
<dbReference type="PANTHER" id="PTHR44170">
    <property type="entry name" value="PROTEIN SIDEKICK"/>
    <property type="match status" value="1"/>
</dbReference>
<keyword evidence="11" id="KW-0393">Immunoglobulin domain</keyword>
<keyword evidence="6" id="KW-0130">Cell adhesion</keyword>
<comment type="similarity">
    <text evidence="2">Belongs to the immunoglobulin superfamily. Contactin family.</text>
</comment>
<evidence type="ECO:0000256" key="11">
    <source>
        <dbReference type="ARBA" id="ARBA00023319"/>
    </source>
</evidence>
<evidence type="ECO:0000256" key="12">
    <source>
        <dbReference type="ARBA" id="ARBA00038703"/>
    </source>
</evidence>
<dbReference type="SUPFAM" id="SSF48726">
    <property type="entry name" value="Immunoglobulin"/>
    <property type="match status" value="3"/>
</dbReference>
<feature type="domain" description="Ig-like" evidence="13">
    <location>
        <begin position="17"/>
        <end position="105"/>
    </location>
</feature>
<evidence type="ECO:0000256" key="9">
    <source>
        <dbReference type="ARBA" id="ARBA00023180"/>
    </source>
</evidence>
<sequence length="345" mass="37962">GRQVGTSVRVGVGFDLDSFKTQSVRSAVNVREGQGVVLLCGAPPHSGELTFAWIFNEYPYSVQQDSRRFISQETGSLYIAKVEPSDVGNYTCVVNNTVTKQKVLSSPTPLVLRSDGKNNNTFSQDVPVTVFFGIHLSYISLLLQFPFPLFLTNKILKLAVIIKTHWLQTITDTARSIEENLFWECKANGKPKPSYSWLKNGEQVVAEVRDSGMYQCVAENKHGSIYSSAQLMVLASAPSFSRSPLKALLKARSGSEVTLECKPQASPPAISLWKKGNEILQRTERITLLPNGTLKIANVTKRDAASYTCIAKNQFGTASATGKLLITGTTFSVNARRICMYSLYS</sequence>
<keyword evidence="15" id="KW-1185">Reference proteome</keyword>
<dbReference type="InterPro" id="IPR013783">
    <property type="entry name" value="Ig-like_fold"/>
</dbReference>
<evidence type="ECO:0000256" key="3">
    <source>
        <dbReference type="ARBA" id="ARBA00022475"/>
    </source>
</evidence>
<dbReference type="AlphaFoldDB" id="A0A3B5L033"/>
<evidence type="ECO:0000256" key="10">
    <source>
        <dbReference type="ARBA" id="ARBA00023288"/>
    </source>
</evidence>
<evidence type="ECO:0000313" key="14">
    <source>
        <dbReference type="Ensembl" id="ENSXCOP00000003665.1"/>
    </source>
</evidence>
<keyword evidence="5" id="KW-0677">Repeat</keyword>
<keyword evidence="3" id="KW-1003">Cell membrane</keyword>